<dbReference type="Proteomes" id="UP000489600">
    <property type="component" value="Unassembled WGS sequence"/>
</dbReference>
<organism evidence="1 2">
    <name type="scientific">Arabis nemorensis</name>
    <dbReference type="NCBI Taxonomy" id="586526"/>
    <lineage>
        <taxon>Eukaryota</taxon>
        <taxon>Viridiplantae</taxon>
        <taxon>Streptophyta</taxon>
        <taxon>Embryophyta</taxon>
        <taxon>Tracheophyta</taxon>
        <taxon>Spermatophyta</taxon>
        <taxon>Magnoliopsida</taxon>
        <taxon>eudicotyledons</taxon>
        <taxon>Gunneridae</taxon>
        <taxon>Pentapetalae</taxon>
        <taxon>rosids</taxon>
        <taxon>malvids</taxon>
        <taxon>Brassicales</taxon>
        <taxon>Brassicaceae</taxon>
        <taxon>Arabideae</taxon>
        <taxon>Arabis</taxon>
    </lineage>
</organism>
<protein>
    <submittedName>
        <fullName evidence="1">Uncharacterized protein</fullName>
    </submittedName>
</protein>
<dbReference type="EMBL" id="CABITT030000007">
    <property type="protein sequence ID" value="VVB11312.1"/>
    <property type="molecule type" value="Genomic_DNA"/>
</dbReference>
<reference evidence="1" key="1">
    <citation type="submission" date="2019-07" db="EMBL/GenBank/DDBJ databases">
        <authorList>
            <person name="Dittberner H."/>
        </authorList>
    </citation>
    <scope>NUCLEOTIDE SEQUENCE [LARGE SCALE GENOMIC DNA]</scope>
</reference>
<sequence length="62" mass="6755">MPSLYLCLRSKVSTYFQPNVSPHLLHITSATTYDPVSNFLPIFGPTTTFIACANINAGPEVP</sequence>
<evidence type="ECO:0000313" key="2">
    <source>
        <dbReference type="Proteomes" id="UP000489600"/>
    </source>
</evidence>
<proteinExistence type="predicted"/>
<comment type="caution">
    <text evidence="1">The sequence shown here is derived from an EMBL/GenBank/DDBJ whole genome shotgun (WGS) entry which is preliminary data.</text>
</comment>
<gene>
    <name evidence="1" type="ORF">ANE_LOCUS21756</name>
</gene>
<dbReference type="AlphaFoldDB" id="A0A565CCM8"/>
<accession>A0A565CCM8</accession>
<keyword evidence="2" id="KW-1185">Reference proteome</keyword>
<name>A0A565CCM8_9BRAS</name>
<evidence type="ECO:0000313" key="1">
    <source>
        <dbReference type="EMBL" id="VVB11312.1"/>
    </source>
</evidence>